<sequence length="557" mass="60438">MGRRAADTSNPVPALGVPLAGGQGLLSSQKWGPLCSVGVQTSPGLHSLPSLKKKNRKISSSQGGGGAEGGAAMETMSLDRGLKRCEGVCSSSAGVKETLQKLSNYRGTQSDSRGGVYCQIKAVRTCPGQSSNRSSMKRNPPRYTNGSVVAPELVGGVCSEGMEEGGVMGMSKKKQPGTKERGRDVSLKGEDSTTVRSASMCSYATPPRPCRIITSVSPKLCGNCGRRQSQAPPCMVHACRRRATNQIRTSMTLPNPTRKNSALSQKPPVTSTLRDTRTAALANDTKEKISQQKQAAKQTSTQHTQTDFTNTPSQHSNQCTLNLTNKDHLTKDETTQIPTPTKPMASAVEVTPKPPHTWLSISSECETIPIQPPQNKTVTLKSDPLEPVIVQESNAPPPDSQPASVPLKEMDYKALSKDIHPPHMGILLPETPQCNGAPGVLHGCLQSVEESLHANQEKIKVLLNVIQDLEKSKALSEGRVSYRTGQDINNCSTCQKTACIIYSVEHDFRQQEGRLQVVLETLEGDYDVPAIIPKAAQQRYHTKNRIKKFRKKCFWWL</sequence>
<dbReference type="Pfam" id="PF15265">
    <property type="entry name" value="FAM196"/>
    <property type="match status" value="1"/>
</dbReference>
<proteinExistence type="predicted"/>
<evidence type="ECO:0000256" key="1">
    <source>
        <dbReference type="SAM" id="MobiDB-lite"/>
    </source>
</evidence>
<dbReference type="GeneTree" id="ENSGT01090000260190"/>
<evidence type="ECO:0000313" key="3">
    <source>
        <dbReference type="Proteomes" id="UP000694580"/>
    </source>
</evidence>
<dbReference type="PANTHER" id="PTHR28682">
    <property type="entry name" value="INHIBITORY SYNAPTIC FACTOR 2A-RELATED"/>
    <property type="match status" value="1"/>
</dbReference>
<keyword evidence="3" id="KW-1185">Reference proteome</keyword>
<dbReference type="CTD" id="100131897"/>
<dbReference type="Ensembl" id="ENSDCDT00010058412.1">
    <property type="protein sequence ID" value="ENSDCDP00010048094.1"/>
    <property type="gene ID" value="ENSDCDG00010029036.1"/>
</dbReference>
<reference evidence="2" key="2">
    <citation type="submission" date="2025-08" db="UniProtKB">
        <authorList>
            <consortium name="Ensembl"/>
        </authorList>
    </citation>
    <scope>IDENTIFICATION</scope>
</reference>
<feature type="region of interest" description="Disordered" evidence="1">
    <location>
        <begin position="164"/>
        <end position="191"/>
    </location>
</feature>
<dbReference type="AlphaFoldDB" id="A0AAY4DS90"/>
<dbReference type="InterPro" id="IPR029337">
    <property type="entry name" value="INSYN2"/>
</dbReference>
<feature type="region of interest" description="Disordered" evidence="1">
    <location>
        <begin position="285"/>
        <end position="318"/>
    </location>
</feature>
<feature type="compositionally biased region" description="Polar residues" evidence="1">
    <location>
        <begin position="307"/>
        <end position="318"/>
    </location>
</feature>
<name>A0AAY4DS90_9TELE</name>
<feature type="compositionally biased region" description="Low complexity" evidence="1">
    <location>
        <begin position="291"/>
        <end position="306"/>
    </location>
</feature>
<protein>
    <recommendedName>
        <fullName evidence="4">Protein FAM196B</fullName>
    </recommendedName>
</protein>
<accession>A0AAY4DS90</accession>
<feature type="compositionally biased region" description="Basic and acidic residues" evidence="1">
    <location>
        <begin position="177"/>
        <end position="191"/>
    </location>
</feature>
<gene>
    <name evidence="2" type="primary">LOC114767776</name>
</gene>
<reference evidence="2 3" key="1">
    <citation type="submission" date="2020-06" db="EMBL/GenBank/DDBJ databases">
        <authorList>
            <consortium name="Wellcome Sanger Institute Data Sharing"/>
        </authorList>
    </citation>
    <scope>NUCLEOTIDE SEQUENCE [LARGE SCALE GENOMIC DNA]</scope>
</reference>
<feature type="region of interest" description="Disordered" evidence="1">
    <location>
        <begin position="251"/>
        <end position="273"/>
    </location>
</feature>
<dbReference type="Proteomes" id="UP000694580">
    <property type="component" value="Chromosome 18"/>
</dbReference>
<feature type="region of interest" description="Disordered" evidence="1">
    <location>
        <begin position="45"/>
        <end position="72"/>
    </location>
</feature>
<evidence type="ECO:0008006" key="4">
    <source>
        <dbReference type="Google" id="ProtNLM"/>
    </source>
</evidence>
<organism evidence="2 3">
    <name type="scientific">Denticeps clupeoides</name>
    <name type="common">denticle herring</name>
    <dbReference type="NCBI Taxonomy" id="299321"/>
    <lineage>
        <taxon>Eukaryota</taxon>
        <taxon>Metazoa</taxon>
        <taxon>Chordata</taxon>
        <taxon>Craniata</taxon>
        <taxon>Vertebrata</taxon>
        <taxon>Euteleostomi</taxon>
        <taxon>Actinopterygii</taxon>
        <taxon>Neopterygii</taxon>
        <taxon>Teleostei</taxon>
        <taxon>Clupei</taxon>
        <taxon>Clupeiformes</taxon>
        <taxon>Denticipitoidei</taxon>
        <taxon>Denticipitidae</taxon>
        <taxon>Denticeps</taxon>
    </lineage>
</organism>
<evidence type="ECO:0000313" key="2">
    <source>
        <dbReference type="Ensembl" id="ENSDCDP00010048094.1"/>
    </source>
</evidence>
<reference evidence="2" key="3">
    <citation type="submission" date="2025-09" db="UniProtKB">
        <authorList>
            <consortium name="Ensembl"/>
        </authorList>
    </citation>
    <scope>IDENTIFICATION</scope>
</reference>
<dbReference type="PANTHER" id="PTHR28682:SF2">
    <property type="entry name" value="PROTEIN INSYN2B"/>
    <property type="match status" value="1"/>
</dbReference>